<keyword evidence="3" id="KW-0677">Repeat</keyword>
<dbReference type="PRINTS" id="PR00405">
    <property type="entry name" value="REVINTRACTNG"/>
</dbReference>
<feature type="repeat" description="ANK" evidence="8">
    <location>
        <begin position="521"/>
        <end position="553"/>
    </location>
</feature>
<dbReference type="Pfam" id="PF16746">
    <property type="entry name" value="BAR_3"/>
    <property type="match status" value="1"/>
</dbReference>
<dbReference type="SUPFAM" id="SSF57863">
    <property type="entry name" value="ArfGap/RecO-like zinc finger"/>
    <property type="match status" value="1"/>
</dbReference>
<keyword evidence="4 9" id="KW-0863">Zinc-finger</keyword>
<dbReference type="Gene3D" id="1.20.1270.60">
    <property type="entry name" value="Arfaptin homology (AH) domain/BAR domain"/>
    <property type="match status" value="1"/>
</dbReference>
<keyword evidence="2" id="KW-0479">Metal-binding</keyword>
<evidence type="ECO:0000256" key="4">
    <source>
        <dbReference type="ARBA" id="ARBA00022771"/>
    </source>
</evidence>
<dbReference type="CDD" id="cd08204">
    <property type="entry name" value="ArfGap"/>
    <property type="match status" value="1"/>
</dbReference>
<dbReference type="Gene3D" id="1.25.40.20">
    <property type="entry name" value="Ankyrin repeat-containing domain"/>
    <property type="match status" value="1"/>
</dbReference>
<dbReference type="Gene3D" id="2.30.29.30">
    <property type="entry name" value="Pleckstrin-homology domain (PH domain)/Phosphotyrosine-binding domain (PTB)"/>
    <property type="match status" value="1"/>
</dbReference>
<sequence>MPQDIKVAASKMDSRRRFDKAVHTYDQALEKFSSLKKSTREDIVAELEEVHALANIEAKKKYEFLESFSAIMDAHLRYFKLGYNLLSELEPFIHQVLTYAQQSKEVANVEQDKLARRIQEFRTQAELDNLRVSVNAEAQEIAANNAIGSGSNNQTRVSIETIFEFKRRLEKEGSQFQQSTGSSEHSGVLSRFRSKYNRSSSLMEEKIVCSTIDLRTATVKIDAEDADLRLCFRIISPTKSYTLQAETEADRAEWINKIKGVIASLLSSNFLPLPYAVKDGTENKSSPNEGQTESLEDGIRNGRADYVSKTLREIPGNNLCAECNAPAPDWASLNIGILLCIECSGVHRNLGVHVSKVRSITLDVKVWEPTVLELFSSLGNTYCNSVWEELLQNERVEDSNESPTSIMKPCPKDNIYKKEKFIQAKYVEKLLVKKASGFQSKATSIWEAVNNNNLREVYRLVAMSDSNIINTIYDEVFVHNVLLSVNAQESETGYGEVDGRKPDCAHCQGLQDSNEPKTCLQGCSLLHLACHRGNLVMLELLLQLGADINMRDFHGRTPLHHCIFERSNKLAKHLLKRGASPSIKDGSGLSSLERAMEMGAITDEELFIMLSDCRQNLSLFDIALSSSSPFHLSTTVVCLHKQPSIHHSVIALGGLIISASIQLCLLQSSNSNSCHRLSVDFIFMCSAQSTTSQLPSLSSRNIIIFIECEKPIDIFFIHSVSIFDLII</sequence>
<dbReference type="PROSITE" id="PS50003">
    <property type="entry name" value="PH_DOMAIN"/>
    <property type="match status" value="1"/>
</dbReference>
<organism evidence="12 13">
    <name type="scientific">Dillenia turbinata</name>
    <dbReference type="NCBI Taxonomy" id="194707"/>
    <lineage>
        <taxon>Eukaryota</taxon>
        <taxon>Viridiplantae</taxon>
        <taxon>Streptophyta</taxon>
        <taxon>Embryophyta</taxon>
        <taxon>Tracheophyta</taxon>
        <taxon>Spermatophyta</taxon>
        <taxon>Magnoliopsida</taxon>
        <taxon>eudicotyledons</taxon>
        <taxon>Gunneridae</taxon>
        <taxon>Pentapetalae</taxon>
        <taxon>Dilleniales</taxon>
        <taxon>Dilleniaceae</taxon>
        <taxon>Dillenia</taxon>
    </lineage>
</organism>
<evidence type="ECO:0000256" key="2">
    <source>
        <dbReference type="ARBA" id="ARBA00022723"/>
    </source>
</evidence>
<dbReference type="GO" id="GO:0005737">
    <property type="term" value="C:cytoplasm"/>
    <property type="evidence" value="ECO:0007669"/>
    <property type="project" value="InterPro"/>
</dbReference>
<name>A0AAN8VD47_9MAGN</name>
<dbReference type="PANTHER" id="PTHR23180">
    <property type="entry name" value="CENTAURIN/ARF"/>
    <property type="match status" value="1"/>
</dbReference>
<evidence type="ECO:0000256" key="8">
    <source>
        <dbReference type="PROSITE-ProRule" id="PRU00023"/>
    </source>
</evidence>
<dbReference type="PROSITE" id="PS50115">
    <property type="entry name" value="ARFGAP"/>
    <property type="match status" value="1"/>
</dbReference>
<dbReference type="InterPro" id="IPR004148">
    <property type="entry name" value="BAR_dom"/>
</dbReference>
<keyword evidence="13" id="KW-1185">Reference proteome</keyword>
<dbReference type="InterPro" id="IPR001164">
    <property type="entry name" value="ArfGAP_dom"/>
</dbReference>
<dbReference type="InterPro" id="IPR037278">
    <property type="entry name" value="ARFGAP/RecO"/>
</dbReference>
<dbReference type="Gene3D" id="1.10.220.150">
    <property type="entry name" value="Arf GTPase activating protein"/>
    <property type="match status" value="1"/>
</dbReference>
<evidence type="ECO:0000259" key="11">
    <source>
        <dbReference type="PROSITE" id="PS50115"/>
    </source>
</evidence>
<dbReference type="Pfam" id="PF12796">
    <property type="entry name" value="Ank_2"/>
    <property type="match status" value="1"/>
</dbReference>
<dbReference type="InterPro" id="IPR002110">
    <property type="entry name" value="Ankyrin_rpt"/>
</dbReference>
<dbReference type="InterPro" id="IPR027267">
    <property type="entry name" value="AH/BAR_dom_sf"/>
</dbReference>
<accession>A0AAN8VD47</accession>
<dbReference type="AlphaFoldDB" id="A0AAN8VD47"/>
<dbReference type="SMART" id="SM00248">
    <property type="entry name" value="ANK"/>
    <property type="match status" value="2"/>
</dbReference>
<evidence type="ECO:0000259" key="10">
    <source>
        <dbReference type="PROSITE" id="PS50003"/>
    </source>
</evidence>
<dbReference type="InterPro" id="IPR001849">
    <property type="entry name" value="PH_domain"/>
</dbReference>
<evidence type="ECO:0000313" key="13">
    <source>
        <dbReference type="Proteomes" id="UP001370490"/>
    </source>
</evidence>
<evidence type="ECO:0000256" key="5">
    <source>
        <dbReference type="ARBA" id="ARBA00022833"/>
    </source>
</evidence>
<dbReference type="EMBL" id="JBAMMX010000011">
    <property type="protein sequence ID" value="KAK6931850.1"/>
    <property type="molecule type" value="Genomic_DNA"/>
</dbReference>
<keyword evidence="7" id="KW-0175">Coiled coil</keyword>
<dbReference type="SMART" id="SM00233">
    <property type="entry name" value="PH"/>
    <property type="match status" value="1"/>
</dbReference>
<evidence type="ECO:0000256" key="7">
    <source>
        <dbReference type="ARBA" id="ARBA00023054"/>
    </source>
</evidence>
<evidence type="ECO:0000256" key="3">
    <source>
        <dbReference type="ARBA" id="ARBA00022737"/>
    </source>
</evidence>
<evidence type="ECO:0000256" key="9">
    <source>
        <dbReference type="PROSITE-ProRule" id="PRU00288"/>
    </source>
</evidence>
<keyword evidence="1" id="KW-0343">GTPase activation</keyword>
<dbReference type="SUPFAM" id="SSF48403">
    <property type="entry name" value="Ankyrin repeat"/>
    <property type="match status" value="1"/>
</dbReference>
<evidence type="ECO:0000256" key="6">
    <source>
        <dbReference type="ARBA" id="ARBA00023043"/>
    </source>
</evidence>
<dbReference type="FunFam" id="1.10.220.150:FF:000019">
    <property type="entry name" value="ADP-ribosylation factor GTPase-activating protein AGD1"/>
    <property type="match status" value="1"/>
</dbReference>
<dbReference type="SUPFAM" id="SSF50729">
    <property type="entry name" value="PH domain-like"/>
    <property type="match status" value="1"/>
</dbReference>
<gene>
    <name evidence="12" type="ORF">RJ641_003643</name>
</gene>
<proteinExistence type="predicted"/>
<dbReference type="GO" id="GO:0008270">
    <property type="term" value="F:zinc ion binding"/>
    <property type="evidence" value="ECO:0007669"/>
    <property type="project" value="UniProtKB-KW"/>
</dbReference>
<keyword evidence="6 8" id="KW-0040">ANK repeat</keyword>
<dbReference type="PANTHER" id="PTHR23180:SF244">
    <property type="entry name" value="ADP-RIBOSYLATION FACTOR GTPASE-ACTIVATING PROTEIN AGD2"/>
    <property type="match status" value="1"/>
</dbReference>
<dbReference type="SMART" id="SM00105">
    <property type="entry name" value="ArfGap"/>
    <property type="match status" value="1"/>
</dbReference>
<protein>
    <submittedName>
        <fullName evidence="12">Arf GTPase activating protein</fullName>
    </submittedName>
</protein>
<dbReference type="InterPro" id="IPR045258">
    <property type="entry name" value="ACAP1/2/3-like"/>
</dbReference>
<feature type="domain" description="Arf-GAP" evidence="11">
    <location>
        <begin position="305"/>
        <end position="439"/>
    </location>
</feature>
<feature type="repeat" description="ANK" evidence="8">
    <location>
        <begin position="554"/>
        <end position="586"/>
    </location>
</feature>
<dbReference type="SUPFAM" id="SSF103657">
    <property type="entry name" value="BAR/IMD domain-like"/>
    <property type="match status" value="1"/>
</dbReference>
<dbReference type="GO" id="GO:0005096">
    <property type="term" value="F:GTPase activator activity"/>
    <property type="evidence" value="ECO:0007669"/>
    <property type="project" value="UniProtKB-KW"/>
</dbReference>
<dbReference type="Pfam" id="PF01412">
    <property type="entry name" value="ArfGap"/>
    <property type="match status" value="1"/>
</dbReference>
<dbReference type="InterPro" id="IPR036770">
    <property type="entry name" value="Ankyrin_rpt-contain_sf"/>
</dbReference>
<reference evidence="12 13" key="1">
    <citation type="submission" date="2023-12" db="EMBL/GenBank/DDBJ databases">
        <title>A high-quality genome assembly for Dillenia turbinata (Dilleniales).</title>
        <authorList>
            <person name="Chanderbali A."/>
        </authorList>
    </citation>
    <scope>NUCLEOTIDE SEQUENCE [LARGE SCALE GENOMIC DNA]</scope>
    <source>
        <strain evidence="12">LSX21</strain>
        <tissue evidence="12">Leaf</tissue>
    </source>
</reference>
<dbReference type="PROSITE" id="PS50088">
    <property type="entry name" value="ANK_REPEAT"/>
    <property type="match status" value="2"/>
</dbReference>
<keyword evidence="5" id="KW-0862">Zinc</keyword>
<dbReference type="InterPro" id="IPR038508">
    <property type="entry name" value="ArfGAP_dom_sf"/>
</dbReference>
<comment type="caution">
    <text evidence="12">The sequence shown here is derived from an EMBL/GenBank/DDBJ whole genome shotgun (WGS) entry which is preliminary data.</text>
</comment>
<evidence type="ECO:0000256" key="1">
    <source>
        <dbReference type="ARBA" id="ARBA00022468"/>
    </source>
</evidence>
<feature type="domain" description="PH" evidence="10">
    <location>
        <begin position="211"/>
        <end position="263"/>
    </location>
</feature>
<dbReference type="Pfam" id="PF00169">
    <property type="entry name" value="PH"/>
    <property type="match status" value="1"/>
</dbReference>
<evidence type="ECO:0000313" key="12">
    <source>
        <dbReference type="EMBL" id="KAK6931850.1"/>
    </source>
</evidence>
<dbReference type="Proteomes" id="UP001370490">
    <property type="component" value="Unassembled WGS sequence"/>
</dbReference>
<dbReference type="PROSITE" id="PS50297">
    <property type="entry name" value="ANK_REP_REGION"/>
    <property type="match status" value="2"/>
</dbReference>
<dbReference type="InterPro" id="IPR011993">
    <property type="entry name" value="PH-like_dom_sf"/>
</dbReference>